<dbReference type="GO" id="GO:0043066">
    <property type="term" value="P:negative regulation of apoptotic process"/>
    <property type="evidence" value="ECO:0007669"/>
    <property type="project" value="TreeGrafter"/>
</dbReference>
<dbReference type="InterPro" id="IPR001841">
    <property type="entry name" value="Znf_RING"/>
</dbReference>
<dbReference type="Pfam" id="PF13920">
    <property type="entry name" value="zf-C3HC4_3"/>
    <property type="match status" value="1"/>
</dbReference>
<dbReference type="PROSITE" id="PS50143">
    <property type="entry name" value="BIR_REPEAT_2"/>
    <property type="match status" value="1"/>
</dbReference>
<dbReference type="GO" id="GO:0031398">
    <property type="term" value="P:positive regulation of protein ubiquitination"/>
    <property type="evidence" value="ECO:0007669"/>
    <property type="project" value="TreeGrafter"/>
</dbReference>
<keyword evidence="9" id="KW-1185">Reference proteome</keyword>
<dbReference type="GO" id="GO:0043027">
    <property type="term" value="F:cysteine-type endopeptidase inhibitor activity involved in apoptotic process"/>
    <property type="evidence" value="ECO:0007669"/>
    <property type="project" value="TreeGrafter"/>
</dbReference>
<evidence type="ECO:0000256" key="1">
    <source>
        <dbReference type="ARBA" id="ARBA00006672"/>
    </source>
</evidence>
<accession>A0A9D4S6X4</accession>
<evidence type="ECO:0000256" key="4">
    <source>
        <dbReference type="ARBA" id="ARBA00022833"/>
    </source>
</evidence>
<dbReference type="CDD" id="cd16510">
    <property type="entry name" value="RING-HC_IAPs"/>
    <property type="match status" value="1"/>
</dbReference>
<dbReference type="SUPFAM" id="SSF57924">
    <property type="entry name" value="Inhibitor of apoptosis (IAP) repeat"/>
    <property type="match status" value="1"/>
</dbReference>
<dbReference type="AlphaFoldDB" id="A0A9D4S6X4"/>
<dbReference type="EMBL" id="JAIWYP010000001">
    <property type="protein sequence ID" value="KAH3892738.1"/>
    <property type="molecule type" value="Genomic_DNA"/>
</dbReference>
<evidence type="ECO:0000256" key="2">
    <source>
        <dbReference type="ARBA" id="ARBA00022723"/>
    </source>
</evidence>
<dbReference type="CDD" id="cd00022">
    <property type="entry name" value="BIR"/>
    <property type="match status" value="1"/>
</dbReference>
<organism evidence="8 9">
    <name type="scientific">Dreissena polymorpha</name>
    <name type="common">Zebra mussel</name>
    <name type="synonym">Mytilus polymorpha</name>
    <dbReference type="NCBI Taxonomy" id="45954"/>
    <lineage>
        <taxon>Eukaryota</taxon>
        <taxon>Metazoa</taxon>
        <taxon>Spiralia</taxon>
        <taxon>Lophotrochozoa</taxon>
        <taxon>Mollusca</taxon>
        <taxon>Bivalvia</taxon>
        <taxon>Autobranchia</taxon>
        <taxon>Heteroconchia</taxon>
        <taxon>Euheterodonta</taxon>
        <taxon>Imparidentia</taxon>
        <taxon>Neoheterodontei</taxon>
        <taxon>Myida</taxon>
        <taxon>Dreissenoidea</taxon>
        <taxon>Dreissenidae</taxon>
        <taxon>Dreissena</taxon>
    </lineage>
</organism>
<dbReference type="PANTHER" id="PTHR10044:SF139">
    <property type="entry name" value="DEATH-ASSOCIATED INHIBITOR OF APOPTOSIS 2"/>
    <property type="match status" value="1"/>
</dbReference>
<dbReference type="GO" id="GO:0005634">
    <property type="term" value="C:nucleus"/>
    <property type="evidence" value="ECO:0007669"/>
    <property type="project" value="TreeGrafter"/>
</dbReference>
<feature type="compositionally biased region" description="Basic and acidic residues" evidence="6">
    <location>
        <begin position="123"/>
        <end position="140"/>
    </location>
</feature>
<comment type="caution">
    <text evidence="8">The sequence shown here is derived from an EMBL/GenBank/DDBJ whole genome shotgun (WGS) entry which is preliminary data.</text>
</comment>
<keyword evidence="2" id="KW-0479">Metal-binding</keyword>
<dbReference type="Gene3D" id="1.10.533.10">
    <property type="entry name" value="Death Domain, Fas"/>
    <property type="match status" value="1"/>
</dbReference>
<dbReference type="SMART" id="SM00184">
    <property type="entry name" value="RING"/>
    <property type="match status" value="1"/>
</dbReference>
<keyword evidence="4" id="KW-0862">Zinc</keyword>
<evidence type="ECO:0000256" key="6">
    <source>
        <dbReference type="SAM" id="MobiDB-lite"/>
    </source>
</evidence>
<sequence>MNIEWERLKSFESFPSEPSVSFIRLAQGGFFYDGQGSDVVCFFCHATYRPKDWGDNVRDIHKTLSPACVFVNGGHTNNVPIHETNLSSNNEIVDNQNIEDTSGAWSNIERAAVGGPQDFVKREDAHSDKETYSDERRTTSDDEIPERSGTLSVERDIEKVATDNEKLRSEIMCKICMDRDACVVFLPCGHMATCEVCSKALRKCAMCRTVIRRTIKSIIY</sequence>
<gene>
    <name evidence="8" type="ORF">DPMN_016866</name>
</gene>
<feature type="domain" description="RING-type" evidence="7">
    <location>
        <begin position="173"/>
        <end position="208"/>
    </location>
</feature>
<evidence type="ECO:0000259" key="7">
    <source>
        <dbReference type="PROSITE" id="PS50089"/>
    </source>
</evidence>
<reference evidence="8" key="2">
    <citation type="submission" date="2020-11" db="EMBL/GenBank/DDBJ databases">
        <authorList>
            <person name="McCartney M.A."/>
            <person name="Auch B."/>
            <person name="Kono T."/>
            <person name="Mallez S."/>
            <person name="Becker A."/>
            <person name="Gohl D.M."/>
            <person name="Silverstein K.A.T."/>
            <person name="Koren S."/>
            <person name="Bechman K.B."/>
            <person name="Herman A."/>
            <person name="Abrahante J.E."/>
            <person name="Garbe J."/>
        </authorList>
    </citation>
    <scope>NUCLEOTIDE SEQUENCE</scope>
    <source>
        <strain evidence="8">Duluth1</strain>
        <tissue evidence="8">Whole animal</tissue>
    </source>
</reference>
<evidence type="ECO:0000256" key="5">
    <source>
        <dbReference type="PROSITE-ProRule" id="PRU00175"/>
    </source>
</evidence>
<dbReference type="Pfam" id="PF00653">
    <property type="entry name" value="BIR"/>
    <property type="match status" value="1"/>
</dbReference>
<dbReference type="FunFam" id="1.10.1170.10:FF:000002">
    <property type="entry name" value="Baculoviral IAP repeat containing 7"/>
    <property type="match status" value="1"/>
</dbReference>
<dbReference type="GO" id="GO:0061630">
    <property type="term" value="F:ubiquitin protein ligase activity"/>
    <property type="evidence" value="ECO:0007669"/>
    <property type="project" value="TreeGrafter"/>
</dbReference>
<dbReference type="InterPro" id="IPR001370">
    <property type="entry name" value="BIR_rpt"/>
</dbReference>
<dbReference type="Proteomes" id="UP000828390">
    <property type="component" value="Unassembled WGS sequence"/>
</dbReference>
<proteinExistence type="inferred from homology"/>
<name>A0A9D4S6X4_DREPO</name>
<dbReference type="InterPro" id="IPR011029">
    <property type="entry name" value="DEATH-like_dom_sf"/>
</dbReference>
<dbReference type="Gene3D" id="1.10.1170.10">
    <property type="entry name" value="Inhibitor Of Apoptosis Protein (2mihbC-IAP-1), Chain A"/>
    <property type="match status" value="2"/>
</dbReference>
<dbReference type="InterPro" id="IPR050784">
    <property type="entry name" value="IAP"/>
</dbReference>
<dbReference type="SMART" id="SM00238">
    <property type="entry name" value="BIR"/>
    <property type="match status" value="1"/>
</dbReference>
<comment type="similarity">
    <text evidence="1">Belongs to the IAP family.</text>
</comment>
<evidence type="ECO:0000256" key="3">
    <source>
        <dbReference type="ARBA" id="ARBA00022771"/>
    </source>
</evidence>
<dbReference type="PANTHER" id="PTHR10044">
    <property type="entry name" value="INHIBITOR OF APOPTOSIS"/>
    <property type="match status" value="1"/>
</dbReference>
<keyword evidence="3 5" id="KW-0863">Zinc-finger</keyword>
<evidence type="ECO:0000313" key="8">
    <source>
        <dbReference type="EMBL" id="KAH3892738.1"/>
    </source>
</evidence>
<dbReference type="PROSITE" id="PS50089">
    <property type="entry name" value="ZF_RING_2"/>
    <property type="match status" value="1"/>
</dbReference>
<reference evidence="8" key="1">
    <citation type="journal article" date="2019" name="bioRxiv">
        <title>The Genome of the Zebra Mussel, Dreissena polymorpha: A Resource for Invasive Species Research.</title>
        <authorList>
            <person name="McCartney M.A."/>
            <person name="Auch B."/>
            <person name="Kono T."/>
            <person name="Mallez S."/>
            <person name="Zhang Y."/>
            <person name="Obille A."/>
            <person name="Becker A."/>
            <person name="Abrahante J.E."/>
            <person name="Garbe J."/>
            <person name="Badalamenti J.P."/>
            <person name="Herman A."/>
            <person name="Mangelson H."/>
            <person name="Liachko I."/>
            <person name="Sullivan S."/>
            <person name="Sone E.D."/>
            <person name="Koren S."/>
            <person name="Silverstein K.A.T."/>
            <person name="Beckman K.B."/>
            <person name="Gohl D.M."/>
        </authorList>
    </citation>
    <scope>NUCLEOTIDE SEQUENCE</scope>
    <source>
        <strain evidence="8">Duluth1</strain>
        <tissue evidence="8">Whole animal</tissue>
    </source>
</reference>
<dbReference type="GO" id="GO:0005737">
    <property type="term" value="C:cytoplasm"/>
    <property type="evidence" value="ECO:0007669"/>
    <property type="project" value="TreeGrafter"/>
</dbReference>
<dbReference type="GO" id="GO:0008270">
    <property type="term" value="F:zinc ion binding"/>
    <property type="evidence" value="ECO:0007669"/>
    <property type="project" value="UniProtKB-KW"/>
</dbReference>
<protein>
    <recommendedName>
        <fullName evidence="7">RING-type domain-containing protein</fullName>
    </recommendedName>
</protein>
<evidence type="ECO:0000313" key="9">
    <source>
        <dbReference type="Proteomes" id="UP000828390"/>
    </source>
</evidence>
<dbReference type="GO" id="GO:0051726">
    <property type="term" value="P:regulation of cell cycle"/>
    <property type="evidence" value="ECO:0007669"/>
    <property type="project" value="TreeGrafter"/>
</dbReference>
<feature type="region of interest" description="Disordered" evidence="6">
    <location>
        <begin position="123"/>
        <end position="150"/>
    </location>
</feature>